<name>A0A4R2NRU9_9FLAO</name>
<gene>
    <name evidence="4" type="ORF">EV195_10584</name>
</gene>
<dbReference type="Pfam" id="PF03351">
    <property type="entry name" value="DOMON"/>
    <property type="match status" value="1"/>
</dbReference>
<dbReference type="NCBIfam" id="TIGR04183">
    <property type="entry name" value="Por_Secre_tail"/>
    <property type="match status" value="1"/>
</dbReference>
<dbReference type="Pfam" id="PF18962">
    <property type="entry name" value="Por_Secre_tail"/>
    <property type="match status" value="1"/>
</dbReference>
<comment type="caution">
    <text evidence="4">The sequence shown here is derived from an EMBL/GenBank/DDBJ whole genome shotgun (WGS) entry which is preliminary data.</text>
</comment>
<dbReference type="RefSeq" id="WP_132794712.1">
    <property type="nucleotide sequence ID" value="NZ_SLXM01000005.1"/>
</dbReference>
<feature type="signal peptide" evidence="2">
    <location>
        <begin position="1"/>
        <end position="20"/>
    </location>
</feature>
<dbReference type="InterPro" id="IPR026444">
    <property type="entry name" value="Secre_tail"/>
</dbReference>
<protein>
    <submittedName>
        <fullName evidence="4">Putative secreted protein (Por secretion system target)</fullName>
    </submittedName>
</protein>
<evidence type="ECO:0000259" key="3">
    <source>
        <dbReference type="PROSITE" id="PS50836"/>
    </source>
</evidence>
<organism evidence="4 5">
    <name type="scientific">Tenacibaculum skagerrakense</name>
    <dbReference type="NCBI Taxonomy" id="186571"/>
    <lineage>
        <taxon>Bacteria</taxon>
        <taxon>Pseudomonadati</taxon>
        <taxon>Bacteroidota</taxon>
        <taxon>Flavobacteriia</taxon>
        <taxon>Flavobacteriales</taxon>
        <taxon>Flavobacteriaceae</taxon>
        <taxon>Tenacibaculum</taxon>
    </lineage>
</organism>
<accession>A0A4R2NRU9</accession>
<dbReference type="EMBL" id="SLXM01000005">
    <property type="protein sequence ID" value="TCP24653.1"/>
    <property type="molecule type" value="Genomic_DNA"/>
</dbReference>
<keyword evidence="5" id="KW-1185">Reference proteome</keyword>
<sequence length="250" mass="26712">MKTKLLLVFVLASYCLSAQVFSTGTQTLKDNLSVNLEIDGTTTTLTLNGPSNAWFAIGFDNGATNMFSSTDVFRTDGTTITDATTAGNQLPPADASQDWNLVSNTVSGNIRTIVATRPNNSGDASDFVFSNSAGSIDVIWAFGSSTTYAYHGGSNRGATTLGVTLSTKKFETLDFVVSPNPISNNVKIQLPTSVENADISFYDLSGRLLKKEEATLFSNNEFALDEFGSGVYFIKVSAEGKIGSKMIVKR</sequence>
<evidence type="ECO:0000256" key="1">
    <source>
        <dbReference type="ARBA" id="ARBA00022729"/>
    </source>
</evidence>
<dbReference type="InterPro" id="IPR005018">
    <property type="entry name" value="DOMON_domain"/>
</dbReference>
<dbReference type="Proteomes" id="UP000294564">
    <property type="component" value="Unassembled WGS sequence"/>
</dbReference>
<dbReference type="PROSITE" id="PS50836">
    <property type="entry name" value="DOMON"/>
    <property type="match status" value="1"/>
</dbReference>
<proteinExistence type="predicted"/>
<evidence type="ECO:0000313" key="4">
    <source>
        <dbReference type="EMBL" id="TCP24653.1"/>
    </source>
</evidence>
<dbReference type="CDD" id="cd09631">
    <property type="entry name" value="DOMON_DOH"/>
    <property type="match status" value="1"/>
</dbReference>
<dbReference type="InterPro" id="IPR045266">
    <property type="entry name" value="DOH_DOMON"/>
</dbReference>
<feature type="chain" id="PRO_5020731641" evidence="2">
    <location>
        <begin position="21"/>
        <end position="250"/>
    </location>
</feature>
<feature type="domain" description="DOMON" evidence="3">
    <location>
        <begin position="19"/>
        <end position="143"/>
    </location>
</feature>
<evidence type="ECO:0000313" key="5">
    <source>
        <dbReference type="Proteomes" id="UP000294564"/>
    </source>
</evidence>
<evidence type="ECO:0000256" key="2">
    <source>
        <dbReference type="SAM" id="SignalP"/>
    </source>
</evidence>
<dbReference type="AlphaFoldDB" id="A0A4R2NRU9"/>
<reference evidence="4 5" key="1">
    <citation type="submission" date="2019-03" db="EMBL/GenBank/DDBJ databases">
        <title>Genomic Encyclopedia of Type Strains, Phase IV (KMG-IV): sequencing the most valuable type-strain genomes for metagenomic binning, comparative biology and taxonomic classification.</title>
        <authorList>
            <person name="Goeker M."/>
        </authorList>
    </citation>
    <scope>NUCLEOTIDE SEQUENCE [LARGE SCALE GENOMIC DNA]</scope>
    <source>
        <strain evidence="4 5">DSM 14836</strain>
    </source>
</reference>
<keyword evidence="1 2" id="KW-0732">Signal</keyword>
<dbReference type="OrthoDB" id="667194at2"/>